<proteinExistence type="predicted"/>
<dbReference type="eggNOG" id="ENOG5032A3Y">
    <property type="taxonomic scope" value="Bacteria"/>
</dbReference>
<dbReference type="OrthoDB" id="3696154at2"/>
<gene>
    <name evidence="1" type="ordered locus">AMED_1361</name>
</gene>
<dbReference type="Proteomes" id="UP000000328">
    <property type="component" value="Chromosome"/>
</dbReference>
<sequence>MTTDDELMDVLRAAAAQADPVPDLVLRQARAALTTRDLDAELAALAFDSDLAEAGAVRTAGDDVRLLSFESARVSVELQVEYAGGRVSLRGLITGATGDAVIEVAGERHTSPIGAEGWFTAAGLPRGATRVTVTAADGTTVTTGWASL</sequence>
<name>A0A0H3CYL7_AMYMU</name>
<dbReference type="KEGG" id="amd:AMED_1361"/>
<accession>A0A0H3CYL7</accession>
<evidence type="ECO:0000313" key="1">
    <source>
        <dbReference type="EMBL" id="ADJ43175.1"/>
    </source>
</evidence>
<dbReference type="EMBL" id="CP002000">
    <property type="protein sequence ID" value="ADJ43175.1"/>
    <property type="molecule type" value="Genomic_DNA"/>
</dbReference>
<dbReference type="PATRIC" id="fig|749927.5.peg.1401"/>
<evidence type="ECO:0000313" key="2">
    <source>
        <dbReference type="Proteomes" id="UP000000328"/>
    </source>
</evidence>
<reference evidence="1 2" key="1">
    <citation type="journal article" date="2010" name="Cell Res.">
        <title>Complete genome sequence of the rifamycin SV-producing Amycolatopsis mediterranei U32 revealed its genetic characteristics in phylogeny and metabolism.</title>
        <authorList>
            <person name="Zhao W."/>
            <person name="Zhong Y."/>
            <person name="Yuan H."/>
            <person name="Wang J."/>
            <person name="Zheng H."/>
            <person name="Wang Y."/>
            <person name="Cen X."/>
            <person name="Xu F."/>
            <person name="Bai J."/>
            <person name="Han X."/>
            <person name="Lu G."/>
            <person name="Zhu Y."/>
            <person name="Shao Z."/>
            <person name="Yan H."/>
            <person name="Li C."/>
            <person name="Peng N."/>
            <person name="Zhang Z."/>
            <person name="Zhang Y."/>
            <person name="Lin W."/>
            <person name="Fan Y."/>
            <person name="Qin Z."/>
            <person name="Hu Y."/>
            <person name="Zhu B."/>
            <person name="Wang S."/>
            <person name="Ding X."/>
            <person name="Zhao G.P."/>
        </authorList>
    </citation>
    <scope>NUCLEOTIDE SEQUENCE [LARGE SCALE GENOMIC DNA]</scope>
    <source>
        <strain evidence="2">U-32</strain>
    </source>
</reference>
<dbReference type="GeneID" id="92869154"/>
<organism evidence="1 2">
    <name type="scientific">Amycolatopsis mediterranei (strain U-32)</name>
    <dbReference type="NCBI Taxonomy" id="749927"/>
    <lineage>
        <taxon>Bacteria</taxon>
        <taxon>Bacillati</taxon>
        <taxon>Actinomycetota</taxon>
        <taxon>Actinomycetes</taxon>
        <taxon>Pseudonocardiales</taxon>
        <taxon>Pseudonocardiaceae</taxon>
        <taxon>Amycolatopsis</taxon>
    </lineage>
</organism>
<dbReference type="HOGENOM" id="CLU_125494_1_0_11"/>
<protein>
    <submittedName>
        <fullName evidence="1">Uncharacterized protein</fullName>
    </submittedName>
</protein>
<dbReference type="RefSeq" id="WP_013223263.1">
    <property type="nucleotide sequence ID" value="NC_014318.1"/>
</dbReference>
<dbReference type="AlphaFoldDB" id="A0A0H3CYL7"/>